<feature type="active site" description="Proton donor/acceptor" evidence="7">
    <location>
        <position position="182"/>
    </location>
</feature>
<dbReference type="InterPro" id="IPR011343">
    <property type="entry name" value="DeoC"/>
</dbReference>
<gene>
    <name evidence="7 8" type="primary">deoC</name>
    <name evidence="8" type="ORF">H8S11_00905</name>
</gene>
<evidence type="ECO:0000256" key="4">
    <source>
        <dbReference type="ARBA" id="ARBA00023270"/>
    </source>
</evidence>
<feature type="active site" description="Schiff-base intermediate with acetaldehyde" evidence="7">
    <location>
        <position position="153"/>
    </location>
</feature>
<dbReference type="EC" id="4.1.2.4" evidence="7"/>
<feature type="active site" description="Proton donor/acceptor" evidence="7">
    <location>
        <position position="91"/>
    </location>
</feature>
<evidence type="ECO:0000313" key="9">
    <source>
        <dbReference type="Proteomes" id="UP000628736"/>
    </source>
</evidence>
<comment type="subcellular location">
    <subcellularLocation>
        <location evidence="7">Cytoplasm</location>
    </subcellularLocation>
</comment>
<dbReference type="NCBIfam" id="TIGR00126">
    <property type="entry name" value="deoC"/>
    <property type="match status" value="1"/>
</dbReference>
<comment type="pathway">
    <text evidence="7">Carbohydrate degradation; 2-deoxy-D-ribose 1-phosphate degradation; D-glyceraldehyde 3-phosphate and acetaldehyde from 2-deoxy-alpha-D-ribose 1-phosphate: step 2/2.</text>
</comment>
<dbReference type="GO" id="GO:0009264">
    <property type="term" value="P:deoxyribonucleotide catabolic process"/>
    <property type="evidence" value="ECO:0007669"/>
    <property type="project" value="UniProtKB-UniRule"/>
</dbReference>
<dbReference type="InterPro" id="IPR028581">
    <property type="entry name" value="DeoC_typeI"/>
</dbReference>
<dbReference type="Gene3D" id="3.20.20.70">
    <property type="entry name" value="Aldolase class I"/>
    <property type="match status" value="1"/>
</dbReference>
<organism evidence="8 9">
    <name type="scientific">Flintibacter hominis</name>
    <dbReference type="NCBI Taxonomy" id="2763048"/>
    <lineage>
        <taxon>Bacteria</taxon>
        <taxon>Bacillati</taxon>
        <taxon>Bacillota</taxon>
        <taxon>Clostridia</taxon>
        <taxon>Eubacteriales</taxon>
        <taxon>Flintibacter</taxon>
    </lineage>
</organism>
<dbReference type="PANTHER" id="PTHR10889:SF1">
    <property type="entry name" value="DEOXYRIBOSE-PHOSPHATE ALDOLASE"/>
    <property type="match status" value="1"/>
</dbReference>
<dbReference type="PIRSF" id="PIRSF001357">
    <property type="entry name" value="DeoC"/>
    <property type="match status" value="1"/>
</dbReference>
<dbReference type="RefSeq" id="WP_147571661.1">
    <property type="nucleotide sequence ID" value="NZ_JACOPO010000001.1"/>
</dbReference>
<dbReference type="AlphaFoldDB" id="A0A8J6M7A7"/>
<dbReference type="GO" id="GO:0005737">
    <property type="term" value="C:cytoplasm"/>
    <property type="evidence" value="ECO:0007669"/>
    <property type="project" value="UniProtKB-SubCell"/>
</dbReference>
<protein>
    <recommendedName>
        <fullName evidence="7">Deoxyribose-phosphate aldolase</fullName>
        <shortName evidence="7">DERA</shortName>
        <ecNumber evidence="7">4.1.2.4</ecNumber>
    </recommendedName>
    <alternativeName>
        <fullName evidence="7">2-deoxy-D-ribose 5-phosphate aldolase</fullName>
    </alternativeName>
    <alternativeName>
        <fullName evidence="7">Phosphodeoxyriboaldolase</fullName>
        <shortName evidence="7">Deoxyriboaldolase</shortName>
    </alternativeName>
</protein>
<dbReference type="FunFam" id="3.20.20.70:FF:000044">
    <property type="entry name" value="Deoxyribose-phosphate aldolase"/>
    <property type="match status" value="1"/>
</dbReference>
<evidence type="ECO:0000256" key="6">
    <source>
        <dbReference type="ARBA" id="ARBA00056337"/>
    </source>
</evidence>
<dbReference type="InterPro" id="IPR002915">
    <property type="entry name" value="DeoC/FbaB/LacD_aldolase"/>
</dbReference>
<name>A0A8J6M7A7_9FIRM</name>
<reference evidence="8" key="1">
    <citation type="submission" date="2020-08" db="EMBL/GenBank/DDBJ databases">
        <title>Genome public.</title>
        <authorList>
            <person name="Liu C."/>
            <person name="Sun Q."/>
        </authorList>
    </citation>
    <scope>NUCLEOTIDE SEQUENCE</scope>
    <source>
        <strain evidence="8">NSJ-23</strain>
    </source>
</reference>
<dbReference type="GO" id="GO:0006018">
    <property type="term" value="P:2-deoxyribose 1-phosphate catabolic process"/>
    <property type="evidence" value="ECO:0007669"/>
    <property type="project" value="UniProtKB-UniRule"/>
</dbReference>
<dbReference type="EMBL" id="JACOPO010000001">
    <property type="protein sequence ID" value="MBC5721387.1"/>
    <property type="molecule type" value="Genomic_DNA"/>
</dbReference>
<comment type="caution">
    <text evidence="8">The sequence shown here is derived from an EMBL/GenBank/DDBJ whole genome shotgun (WGS) entry which is preliminary data.</text>
</comment>
<evidence type="ECO:0000256" key="7">
    <source>
        <dbReference type="HAMAP-Rule" id="MF_00114"/>
    </source>
</evidence>
<accession>A0A8J6M7A7</accession>
<dbReference type="GO" id="GO:0016052">
    <property type="term" value="P:carbohydrate catabolic process"/>
    <property type="evidence" value="ECO:0007669"/>
    <property type="project" value="TreeGrafter"/>
</dbReference>
<dbReference type="HAMAP" id="MF_00114">
    <property type="entry name" value="DeoC_type1"/>
    <property type="match status" value="1"/>
</dbReference>
<evidence type="ECO:0000256" key="2">
    <source>
        <dbReference type="ARBA" id="ARBA00022490"/>
    </source>
</evidence>
<dbReference type="CDD" id="cd00959">
    <property type="entry name" value="DeoC"/>
    <property type="match status" value="1"/>
</dbReference>
<dbReference type="UniPathway" id="UPA00002">
    <property type="reaction ID" value="UER00468"/>
</dbReference>
<keyword evidence="2 7" id="KW-0963">Cytoplasm</keyword>
<evidence type="ECO:0000256" key="1">
    <source>
        <dbReference type="ARBA" id="ARBA00010936"/>
    </source>
</evidence>
<dbReference type="Pfam" id="PF01791">
    <property type="entry name" value="DeoC"/>
    <property type="match status" value="1"/>
</dbReference>
<dbReference type="GO" id="GO:0004139">
    <property type="term" value="F:deoxyribose-phosphate aldolase activity"/>
    <property type="evidence" value="ECO:0007669"/>
    <property type="project" value="UniProtKB-UniRule"/>
</dbReference>
<sequence>MEHQEILNRVDHTILTTTATWEQVKAVCDEGLAYSTASVCIPPRYVKKAADYVGNRLKICTVIGFPNGYSTPEVKVFETEDAIRNGADEIDMVINLGQAKSGDWEGVLSEIKAVKASCKGRILKVIVEACQLTQEEKVAACRVVSMSGADFIKTSTGFSTGGATVEDVKLFKEHISPDIGVKAAGGIRTFEQAQAMIEAGADRIGASALVALARQEG</sequence>
<keyword evidence="4 7" id="KW-0704">Schiff base</keyword>
<keyword evidence="3 7" id="KW-0456">Lyase</keyword>
<dbReference type="PANTHER" id="PTHR10889">
    <property type="entry name" value="DEOXYRIBOSE-PHOSPHATE ALDOLASE"/>
    <property type="match status" value="1"/>
</dbReference>
<evidence type="ECO:0000313" key="8">
    <source>
        <dbReference type="EMBL" id="MBC5721387.1"/>
    </source>
</evidence>
<dbReference type="Proteomes" id="UP000628736">
    <property type="component" value="Unassembled WGS sequence"/>
</dbReference>
<evidence type="ECO:0000256" key="5">
    <source>
        <dbReference type="ARBA" id="ARBA00048791"/>
    </source>
</evidence>
<keyword evidence="9" id="KW-1185">Reference proteome</keyword>
<dbReference type="InterPro" id="IPR013785">
    <property type="entry name" value="Aldolase_TIM"/>
</dbReference>
<comment type="catalytic activity">
    <reaction evidence="5 7">
        <text>2-deoxy-D-ribose 5-phosphate = D-glyceraldehyde 3-phosphate + acetaldehyde</text>
        <dbReference type="Rhea" id="RHEA:12821"/>
        <dbReference type="ChEBI" id="CHEBI:15343"/>
        <dbReference type="ChEBI" id="CHEBI:59776"/>
        <dbReference type="ChEBI" id="CHEBI:62877"/>
        <dbReference type="EC" id="4.1.2.4"/>
    </reaction>
</comment>
<evidence type="ECO:0000256" key="3">
    <source>
        <dbReference type="ARBA" id="ARBA00023239"/>
    </source>
</evidence>
<comment type="similarity">
    <text evidence="1 7">Belongs to the DeoC/FbaB aldolase family. DeoC type 1 subfamily.</text>
</comment>
<dbReference type="SUPFAM" id="SSF51569">
    <property type="entry name" value="Aldolase"/>
    <property type="match status" value="1"/>
</dbReference>
<proteinExistence type="inferred from homology"/>
<comment type="function">
    <text evidence="6 7">Catalyzes a reversible aldol reaction between acetaldehyde and D-glyceraldehyde 3-phosphate to generate 2-deoxy-D-ribose 5-phosphate.</text>
</comment>
<dbReference type="SMART" id="SM01133">
    <property type="entry name" value="DeoC"/>
    <property type="match status" value="1"/>
</dbReference>